<dbReference type="EMBL" id="AVOT02022780">
    <property type="protein sequence ID" value="MBW0512406.1"/>
    <property type="molecule type" value="Genomic_DNA"/>
</dbReference>
<reference evidence="2" key="1">
    <citation type="submission" date="2021-03" db="EMBL/GenBank/DDBJ databases">
        <title>Draft genome sequence of rust myrtle Austropuccinia psidii MF-1, a brazilian biotype.</title>
        <authorList>
            <person name="Quecine M.C."/>
            <person name="Pachon D.M.R."/>
            <person name="Bonatelli M.L."/>
            <person name="Correr F.H."/>
            <person name="Franceschini L.M."/>
            <person name="Leite T.F."/>
            <person name="Margarido G.R.A."/>
            <person name="Almeida C.A."/>
            <person name="Ferrarezi J.A."/>
            <person name="Labate C.A."/>
        </authorList>
    </citation>
    <scope>NUCLEOTIDE SEQUENCE</scope>
    <source>
        <strain evidence="2">MF-1</strain>
    </source>
</reference>
<comment type="caution">
    <text evidence="2">The sequence shown here is derived from an EMBL/GenBank/DDBJ whole genome shotgun (WGS) entry which is preliminary data.</text>
</comment>
<keyword evidence="3" id="KW-1185">Reference proteome</keyword>
<feature type="compositionally biased region" description="Polar residues" evidence="1">
    <location>
        <begin position="54"/>
        <end position="67"/>
    </location>
</feature>
<feature type="compositionally biased region" description="Pro residues" evidence="1">
    <location>
        <begin position="79"/>
        <end position="89"/>
    </location>
</feature>
<name>A0A9Q3E504_9BASI</name>
<sequence>MMMKTFPRRNGPRDPKHAGGNYSGLLALSPQASIFPPPPLGHHPMVTSLLDGSKQPTPGLSGTQWSEDLSHKPSQHIEPPIPGPSPSSEPPEDVVTHEPEPEVAPTQSMEEPFDTPISPALTPQNSTPTPVPSPYLSPIAAENLMASSPPVTSSSHSYNDAHQEFTDLQPTIMIPQAIN</sequence>
<evidence type="ECO:0000256" key="1">
    <source>
        <dbReference type="SAM" id="MobiDB-lite"/>
    </source>
</evidence>
<feature type="region of interest" description="Disordered" evidence="1">
    <location>
        <begin position="1"/>
        <end position="137"/>
    </location>
</feature>
<accession>A0A9Q3E504</accession>
<dbReference type="AlphaFoldDB" id="A0A9Q3E504"/>
<evidence type="ECO:0000313" key="2">
    <source>
        <dbReference type="EMBL" id="MBW0512406.1"/>
    </source>
</evidence>
<gene>
    <name evidence="2" type="ORF">O181_052121</name>
</gene>
<proteinExistence type="predicted"/>
<evidence type="ECO:0000313" key="3">
    <source>
        <dbReference type="Proteomes" id="UP000765509"/>
    </source>
</evidence>
<dbReference type="Proteomes" id="UP000765509">
    <property type="component" value="Unassembled WGS sequence"/>
</dbReference>
<protein>
    <submittedName>
        <fullName evidence="2">Uncharacterized protein</fullName>
    </submittedName>
</protein>
<organism evidence="2 3">
    <name type="scientific">Austropuccinia psidii MF-1</name>
    <dbReference type="NCBI Taxonomy" id="1389203"/>
    <lineage>
        <taxon>Eukaryota</taxon>
        <taxon>Fungi</taxon>
        <taxon>Dikarya</taxon>
        <taxon>Basidiomycota</taxon>
        <taxon>Pucciniomycotina</taxon>
        <taxon>Pucciniomycetes</taxon>
        <taxon>Pucciniales</taxon>
        <taxon>Sphaerophragmiaceae</taxon>
        <taxon>Austropuccinia</taxon>
    </lineage>
</organism>